<dbReference type="InterPro" id="IPR011990">
    <property type="entry name" value="TPR-like_helical_dom_sf"/>
</dbReference>
<dbReference type="Proteomes" id="UP000651271">
    <property type="component" value="Unassembled WGS sequence"/>
</dbReference>
<feature type="signal peptide" evidence="1">
    <location>
        <begin position="1"/>
        <end position="26"/>
    </location>
</feature>
<evidence type="ECO:0000313" key="3">
    <source>
        <dbReference type="Proteomes" id="UP000651271"/>
    </source>
</evidence>
<keyword evidence="1" id="KW-0732">Signal</keyword>
<dbReference type="EMBL" id="JACOIJ010000002">
    <property type="protein sequence ID" value="MBD1428358.1"/>
    <property type="molecule type" value="Genomic_DNA"/>
</dbReference>
<dbReference type="PROSITE" id="PS51257">
    <property type="entry name" value="PROKAR_LIPOPROTEIN"/>
    <property type="match status" value="1"/>
</dbReference>
<organism evidence="2 3">
    <name type="scientific">Sphingobacterium litopenaei</name>
    <dbReference type="NCBI Taxonomy" id="2763500"/>
    <lineage>
        <taxon>Bacteria</taxon>
        <taxon>Pseudomonadati</taxon>
        <taxon>Bacteroidota</taxon>
        <taxon>Sphingobacteriia</taxon>
        <taxon>Sphingobacteriales</taxon>
        <taxon>Sphingobacteriaceae</taxon>
        <taxon>Sphingobacterium</taxon>
    </lineage>
</organism>
<accession>A0ABR7YAM6</accession>
<dbReference type="InterPro" id="IPR024302">
    <property type="entry name" value="SusD-like"/>
</dbReference>
<evidence type="ECO:0000313" key="2">
    <source>
        <dbReference type="EMBL" id="MBD1428358.1"/>
    </source>
</evidence>
<sequence length="641" mass="71723">MKTKLTKLTIAIALATAASFSSCSKFDEINTNPTQANENQVQVEYFINNSIIAAQQDPHIAERVFVLYWKAAGRQHLSGGITSGGYNDDWTNDYWRYISEWLNHANTALQIAEMKVVNGSAQPYNNNLTQVARIWRAYLMSELADNFGAIPTEAFAGQNPEFKSTQDVYYFLLAELKDATSKIDANITRPDKLQNQDPAYKYDWDKWIRYGNSMRLRLAMRIAEVDANKAKSEFEDAVASNKLITTADHNFKVAERPGWDPLSGVMSREWNGQVISTALNNIYVGLGGVKSEDQLGDQYHSAIKPENYIGKRMLGHYSTRTNDPTAGYFFDGLPNIIDPRAYKTFYIPGDINSNTWSNYPSYTSDASTTQVKFPPVTGFNTDTIRIDTKFTWSTAVSGDFGAKGAVNPIRSIQVGKMPALAKTYRTSNSSRIFFASWETYFLLAEASLKGWNTGTTAQAAYENGVKANFDYHGVSQYASAYLNSETYNRVGTSVKFTHTTEPGASRTMNYVDGYTGVAGTATIQYPVNSIYKNGTVRNDALTKIITQKYIANMPWLPLEAWSDHRRLGLPFFENPAIENPLPNLPALTTANYMTNQIKFFPQRLKYPSSLMNSDKDGYDKAVSLLGGPDAVLTPLWWAKQN</sequence>
<keyword evidence="3" id="KW-1185">Reference proteome</keyword>
<proteinExistence type="predicted"/>
<feature type="chain" id="PRO_5045872547" evidence="1">
    <location>
        <begin position="27"/>
        <end position="641"/>
    </location>
</feature>
<name>A0ABR7YAM6_9SPHI</name>
<protein>
    <submittedName>
        <fullName evidence="2">SusD/RagB family nutrient-binding outer membrane lipoprotein</fullName>
    </submittedName>
</protein>
<comment type="caution">
    <text evidence="2">The sequence shown here is derived from an EMBL/GenBank/DDBJ whole genome shotgun (WGS) entry which is preliminary data.</text>
</comment>
<dbReference type="SUPFAM" id="SSF48452">
    <property type="entry name" value="TPR-like"/>
    <property type="match status" value="1"/>
</dbReference>
<evidence type="ECO:0000256" key="1">
    <source>
        <dbReference type="SAM" id="SignalP"/>
    </source>
</evidence>
<dbReference type="RefSeq" id="WP_165290060.1">
    <property type="nucleotide sequence ID" value="NZ_JACOIJ010000002.1"/>
</dbReference>
<dbReference type="Gene3D" id="1.25.40.390">
    <property type="match status" value="2"/>
</dbReference>
<keyword evidence="2" id="KW-0449">Lipoprotein</keyword>
<dbReference type="Pfam" id="PF12741">
    <property type="entry name" value="SusD-like"/>
    <property type="match status" value="2"/>
</dbReference>
<reference evidence="2 3" key="1">
    <citation type="submission" date="2020-08" db="EMBL/GenBank/DDBJ databases">
        <title>Sphingobacterium sp. DN04309 isolated from aquaculture water.</title>
        <authorList>
            <person name="Zhang M."/>
        </authorList>
    </citation>
    <scope>NUCLEOTIDE SEQUENCE [LARGE SCALE GENOMIC DNA]</scope>
    <source>
        <strain evidence="2 3">DN04309</strain>
    </source>
</reference>
<gene>
    <name evidence="2" type="ORF">H8B04_02055</name>
</gene>